<evidence type="ECO:0000313" key="1">
    <source>
        <dbReference type="EMBL" id="KAJ5193634.1"/>
    </source>
</evidence>
<dbReference type="EMBL" id="JAPQKP010000004">
    <property type="protein sequence ID" value="KAJ5193634.1"/>
    <property type="molecule type" value="Genomic_DNA"/>
</dbReference>
<proteinExistence type="predicted"/>
<sequence>MKTSPCFRHNQSRQKPVIDSMPMDLEMRVAQAERGDSDTECGSVRILRRRDGCRGTYEVIFRFV</sequence>
<reference evidence="1" key="2">
    <citation type="journal article" date="2023" name="IMA Fungus">
        <title>Comparative genomic study of the Penicillium genus elucidates a diverse pangenome and 15 lateral gene transfer events.</title>
        <authorList>
            <person name="Petersen C."/>
            <person name="Sorensen T."/>
            <person name="Nielsen M.R."/>
            <person name="Sondergaard T.E."/>
            <person name="Sorensen J.L."/>
            <person name="Fitzpatrick D.A."/>
            <person name="Frisvad J.C."/>
            <person name="Nielsen K.L."/>
        </authorList>
    </citation>
    <scope>NUCLEOTIDE SEQUENCE</scope>
    <source>
        <strain evidence="1">IBT 16849</strain>
    </source>
</reference>
<organism evidence="1 2">
    <name type="scientific">Penicillium cf. griseofulvum</name>
    <dbReference type="NCBI Taxonomy" id="2972120"/>
    <lineage>
        <taxon>Eukaryota</taxon>
        <taxon>Fungi</taxon>
        <taxon>Dikarya</taxon>
        <taxon>Ascomycota</taxon>
        <taxon>Pezizomycotina</taxon>
        <taxon>Eurotiomycetes</taxon>
        <taxon>Eurotiomycetidae</taxon>
        <taxon>Eurotiales</taxon>
        <taxon>Aspergillaceae</taxon>
        <taxon>Penicillium</taxon>
    </lineage>
</organism>
<dbReference type="Proteomes" id="UP001150879">
    <property type="component" value="Unassembled WGS sequence"/>
</dbReference>
<comment type="caution">
    <text evidence="1">The sequence shown here is derived from an EMBL/GenBank/DDBJ whole genome shotgun (WGS) entry which is preliminary data.</text>
</comment>
<accession>A0A9W9JAR0</accession>
<reference evidence="1" key="1">
    <citation type="submission" date="2022-11" db="EMBL/GenBank/DDBJ databases">
        <authorList>
            <person name="Petersen C."/>
        </authorList>
    </citation>
    <scope>NUCLEOTIDE SEQUENCE</scope>
    <source>
        <strain evidence="1">IBT 16849</strain>
    </source>
</reference>
<name>A0A9W9JAR0_9EURO</name>
<evidence type="ECO:0000313" key="2">
    <source>
        <dbReference type="Proteomes" id="UP001150879"/>
    </source>
</evidence>
<keyword evidence="2" id="KW-1185">Reference proteome</keyword>
<gene>
    <name evidence="1" type="ORF">N7472_006100</name>
</gene>
<dbReference type="AlphaFoldDB" id="A0A9W9JAR0"/>
<protein>
    <submittedName>
        <fullName evidence="1">Uncharacterized protein</fullName>
    </submittedName>
</protein>